<evidence type="ECO:0000313" key="3">
    <source>
        <dbReference type="Proteomes" id="UP001497516"/>
    </source>
</evidence>
<feature type="region of interest" description="Disordered" evidence="1">
    <location>
        <begin position="57"/>
        <end position="91"/>
    </location>
</feature>
<dbReference type="AlphaFoldDB" id="A0AAV2FVG0"/>
<dbReference type="EMBL" id="OZ034820">
    <property type="protein sequence ID" value="CAL1401949.1"/>
    <property type="molecule type" value="Genomic_DNA"/>
</dbReference>
<proteinExistence type="predicted"/>
<sequence>MRTTLSRPIPHTNDCGRMYPARNNRVMGNGGIYYTINRQGSPLLVLLMELPHESQDPKLLSLKDYPITGSPDSPKDGNNRHEQLRVMNKQH</sequence>
<keyword evidence="3" id="KW-1185">Reference proteome</keyword>
<evidence type="ECO:0000313" key="2">
    <source>
        <dbReference type="EMBL" id="CAL1401949.1"/>
    </source>
</evidence>
<accession>A0AAV2FVG0</accession>
<organism evidence="2 3">
    <name type="scientific">Linum trigynum</name>
    <dbReference type="NCBI Taxonomy" id="586398"/>
    <lineage>
        <taxon>Eukaryota</taxon>
        <taxon>Viridiplantae</taxon>
        <taxon>Streptophyta</taxon>
        <taxon>Embryophyta</taxon>
        <taxon>Tracheophyta</taxon>
        <taxon>Spermatophyta</taxon>
        <taxon>Magnoliopsida</taxon>
        <taxon>eudicotyledons</taxon>
        <taxon>Gunneridae</taxon>
        <taxon>Pentapetalae</taxon>
        <taxon>rosids</taxon>
        <taxon>fabids</taxon>
        <taxon>Malpighiales</taxon>
        <taxon>Linaceae</taxon>
        <taxon>Linum</taxon>
    </lineage>
</organism>
<reference evidence="2 3" key="1">
    <citation type="submission" date="2024-04" db="EMBL/GenBank/DDBJ databases">
        <authorList>
            <person name="Fracassetti M."/>
        </authorList>
    </citation>
    <scope>NUCLEOTIDE SEQUENCE [LARGE SCALE GENOMIC DNA]</scope>
</reference>
<gene>
    <name evidence="2" type="ORF">LTRI10_LOCUS41983</name>
</gene>
<dbReference type="Proteomes" id="UP001497516">
    <property type="component" value="Chromosome 7"/>
</dbReference>
<feature type="compositionally biased region" description="Basic and acidic residues" evidence="1">
    <location>
        <begin position="73"/>
        <end position="84"/>
    </location>
</feature>
<evidence type="ECO:0000256" key="1">
    <source>
        <dbReference type="SAM" id="MobiDB-lite"/>
    </source>
</evidence>
<name>A0AAV2FVG0_9ROSI</name>
<protein>
    <submittedName>
        <fullName evidence="2">Uncharacterized protein</fullName>
    </submittedName>
</protein>